<organism evidence="2 3">
    <name type="scientific">Bacillus cereus</name>
    <dbReference type="NCBI Taxonomy" id="1396"/>
    <lineage>
        <taxon>Bacteria</taxon>
        <taxon>Bacillati</taxon>
        <taxon>Bacillota</taxon>
        <taxon>Bacilli</taxon>
        <taxon>Bacillales</taxon>
        <taxon>Bacillaceae</taxon>
        <taxon>Bacillus</taxon>
        <taxon>Bacillus cereus group</taxon>
    </lineage>
</organism>
<sequence>MIKYLVLSDQDKELLVKLHDFVYLDSDFIVEYVLTKYYGKPAVMHRLRTLEDAGYIKSFTVPIEFATKPVNVYTLTTFGVEIVEQIQGIVKWNRHWTTKLAPWYQHQLMLNRIVAWYQREADNYDLEVKDWIPESRATWQYTKNKPDVIKPDGLMIIGPKGSKDNLGLFIELERSIAKRQNTVQKVIRYNDFLIRGQELLEDYDIHVGFEAPVTDWRVLFIGGNAPNTIKTIRDILSVEEKEKYKLSIPVLVASRGDIEQDPFGAIYHYVLDEPEVKKEL</sequence>
<gene>
    <name evidence="2" type="ORF">D0437_28135</name>
    <name evidence="1" type="ORF">NPM19_26140</name>
</gene>
<reference evidence="1" key="2">
    <citation type="submission" date="2022-07" db="EMBL/GenBank/DDBJ databases">
        <title>Identification and characterization of Bacillus thuringiensis and other Bacillus cereus group isolates from spinach by whole genome sequencing.</title>
        <authorList>
            <person name="Zao X."/>
            <person name="Zervas A."/>
            <person name="Hendriks M."/>
            <person name="Rajkovic A."/>
            <person name="Van Overbeek L."/>
            <person name="Hendriksen N.B."/>
            <person name="Uyttendaele M."/>
        </authorList>
    </citation>
    <scope>NUCLEOTIDE SEQUENCE</scope>
    <source>
        <strain evidence="1">781001F-1</strain>
    </source>
</reference>
<reference evidence="2 3" key="1">
    <citation type="journal article" date="2019" name="Ecotoxicol. Environ. Saf.">
        <title>Microbial characterization of heavy metal resistant bacterial strains isolated from an electroplating wastewater treatment plant.</title>
        <authorList>
            <person name="Cai X."/>
            <person name="Zheng X."/>
            <person name="Zhang D."/>
            <person name="Iqbal W."/>
            <person name="Liu C."/>
            <person name="Yang B."/>
            <person name="Zhao X."/>
            <person name="Lu X."/>
            <person name="Mao Y."/>
        </authorList>
    </citation>
    <scope>NUCLEOTIDE SEQUENCE [LARGE SCALE GENOMIC DNA]</scope>
    <source>
        <strain evidence="2 3">Co1-1</strain>
    </source>
</reference>
<name>A0A9X7M3N5_BACCE</name>
<evidence type="ECO:0000313" key="2">
    <source>
        <dbReference type="EMBL" id="QDZ76702.1"/>
    </source>
</evidence>
<dbReference type="EMBL" id="JANHEB010000059">
    <property type="protein sequence ID" value="MCQ6288118.1"/>
    <property type="molecule type" value="Genomic_DNA"/>
</dbReference>
<evidence type="ECO:0000313" key="1">
    <source>
        <dbReference type="EMBL" id="MCQ6288118.1"/>
    </source>
</evidence>
<evidence type="ECO:0000313" key="3">
    <source>
        <dbReference type="Proteomes" id="UP000321735"/>
    </source>
</evidence>
<accession>A0A9X7M3N5</accession>
<protein>
    <submittedName>
        <fullName evidence="1">Replication-relaxation family protein</fullName>
    </submittedName>
</protein>
<dbReference type="EMBL" id="CP031778">
    <property type="protein sequence ID" value="QDZ76702.1"/>
    <property type="molecule type" value="Genomic_DNA"/>
</dbReference>
<dbReference type="SUPFAM" id="SSF46785">
    <property type="entry name" value="Winged helix' DNA-binding domain"/>
    <property type="match status" value="1"/>
</dbReference>
<dbReference type="AlphaFoldDB" id="A0A9X7M3N5"/>
<proteinExistence type="predicted"/>
<dbReference type="Pfam" id="PF13814">
    <property type="entry name" value="Replic_Relax"/>
    <property type="match status" value="1"/>
</dbReference>
<dbReference type="RefSeq" id="WP_208742696.1">
    <property type="nucleotide sequence ID" value="NZ_CP031778.1"/>
</dbReference>
<dbReference type="InterPro" id="IPR036390">
    <property type="entry name" value="WH_DNA-bd_sf"/>
</dbReference>
<dbReference type="Proteomes" id="UP001204643">
    <property type="component" value="Unassembled WGS sequence"/>
</dbReference>
<dbReference type="InterPro" id="IPR025855">
    <property type="entry name" value="Replic_Relax"/>
</dbReference>
<dbReference type="Proteomes" id="UP000321735">
    <property type="component" value="Chromosome"/>
</dbReference>